<dbReference type="PANTHER" id="PTHR46796:SF2">
    <property type="entry name" value="TRANSCRIPTIONAL REGULATORY PROTEIN"/>
    <property type="match status" value="1"/>
</dbReference>
<evidence type="ECO:0000313" key="5">
    <source>
        <dbReference type="EMBL" id="OLO06131.1"/>
    </source>
</evidence>
<dbReference type="Gene3D" id="1.10.10.60">
    <property type="entry name" value="Homeodomain-like"/>
    <property type="match status" value="2"/>
</dbReference>
<comment type="caution">
    <text evidence="5">The sequence shown here is derived from an EMBL/GenBank/DDBJ whole genome shotgun (WGS) entry which is preliminary data.</text>
</comment>
<proteinExistence type="predicted"/>
<dbReference type="AlphaFoldDB" id="A0A1Q8SXF3"/>
<dbReference type="InterPro" id="IPR050204">
    <property type="entry name" value="AraC_XylS_family_regulators"/>
</dbReference>
<keyword evidence="6" id="KW-1185">Reference proteome</keyword>
<gene>
    <name evidence="5" type="ORF">BTW07_01140</name>
</gene>
<sequence>MAKQTSQFRFFKSRHVPELTVLQAAMSDFRYDPHAHEEYAFGVTLAGRQDFFSSGQYHRSPPGNVIQFNPGEVHDGQSGGGSALGYVMTYVSPAQLEAAFADATGHESNESFRSRDTLIPDPVLRDAILELARLVTQHVGSRIDQEYALYRIATRLVQRDGQFNPGAVVGRSDALLKRAREYVLAHLEEDMSLDDLSQAAHLSKYHFLRLFRQQFGMTPHQYVINCRINAARHALETGEQPSAVAMRYGFADLSHFNRRFKRIYAMTPYQYQRAVTP</sequence>
<dbReference type="OrthoDB" id="9809338at2"/>
<feature type="domain" description="HTH araC/xylS-type" evidence="4">
    <location>
        <begin position="177"/>
        <end position="274"/>
    </location>
</feature>
<dbReference type="PROSITE" id="PS01124">
    <property type="entry name" value="HTH_ARAC_FAMILY_2"/>
    <property type="match status" value="1"/>
</dbReference>
<protein>
    <submittedName>
        <fullName evidence="5">AraC family transcriptional regulator</fullName>
    </submittedName>
</protein>
<evidence type="ECO:0000256" key="2">
    <source>
        <dbReference type="ARBA" id="ARBA00023125"/>
    </source>
</evidence>
<dbReference type="Pfam" id="PF12833">
    <property type="entry name" value="HTH_18"/>
    <property type="match status" value="1"/>
</dbReference>
<dbReference type="Proteomes" id="UP000186878">
    <property type="component" value="Unassembled WGS sequence"/>
</dbReference>
<dbReference type="InterPro" id="IPR009057">
    <property type="entry name" value="Homeodomain-like_sf"/>
</dbReference>
<dbReference type="Pfam" id="PF02311">
    <property type="entry name" value="AraC_binding"/>
    <property type="match status" value="1"/>
</dbReference>
<evidence type="ECO:0000256" key="1">
    <source>
        <dbReference type="ARBA" id="ARBA00023015"/>
    </source>
</evidence>
<dbReference type="InterPro" id="IPR037923">
    <property type="entry name" value="HTH-like"/>
</dbReference>
<dbReference type="InterPro" id="IPR018060">
    <property type="entry name" value="HTH_AraC"/>
</dbReference>
<reference evidence="5 6" key="1">
    <citation type="submission" date="2016-12" db="EMBL/GenBank/DDBJ databases">
        <title>Draft genome sequences of strains Salinicola socius SMB35, Salinicola sp. MH3R3-1 and Chromohalobacter sp. SMB17 from the Verkhnekamsk potash mining region of Russia.</title>
        <authorList>
            <person name="Mavrodi D.V."/>
            <person name="Olsson B.E."/>
            <person name="Korsakova E.S."/>
            <person name="Pyankova A."/>
            <person name="Mavrodi O.V."/>
            <person name="Plotnikova E.G."/>
        </authorList>
    </citation>
    <scope>NUCLEOTIDE SEQUENCE [LARGE SCALE GENOMIC DNA]</scope>
    <source>
        <strain evidence="5 6">SMB35</strain>
    </source>
</reference>
<dbReference type="SUPFAM" id="SSF46689">
    <property type="entry name" value="Homeodomain-like"/>
    <property type="match status" value="2"/>
</dbReference>
<keyword evidence="1" id="KW-0805">Transcription regulation</keyword>
<evidence type="ECO:0000259" key="4">
    <source>
        <dbReference type="PROSITE" id="PS01124"/>
    </source>
</evidence>
<keyword evidence="2" id="KW-0238">DNA-binding</keyword>
<dbReference type="RefSeq" id="WP_075568301.1">
    <property type="nucleotide sequence ID" value="NZ_MSDO01000001.1"/>
</dbReference>
<dbReference type="GO" id="GO:0003700">
    <property type="term" value="F:DNA-binding transcription factor activity"/>
    <property type="evidence" value="ECO:0007669"/>
    <property type="project" value="InterPro"/>
</dbReference>
<dbReference type="EMBL" id="MSDO01000001">
    <property type="protein sequence ID" value="OLO06131.1"/>
    <property type="molecule type" value="Genomic_DNA"/>
</dbReference>
<keyword evidence="3" id="KW-0804">Transcription</keyword>
<dbReference type="SUPFAM" id="SSF51215">
    <property type="entry name" value="Regulatory protein AraC"/>
    <property type="match status" value="1"/>
</dbReference>
<dbReference type="SMART" id="SM00342">
    <property type="entry name" value="HTH_ARAC"/>
    <property type="match status" value="1"/>
</dbReference>
<dbReference type="STRING" id="404433.BTW07_01140"/>
<accession>A0A1Q8SXF3</accession>
<organism evidence="5 6">
    <name type="scientific">Salinicola socius</name>
    <dbReference type="NCBI Taxonomy" id="404433"/>
    <lineage>
        <taxon>Bacteria</taxon>
        <taxon>Pseudomonadati</taxon>
        <taxon>Pseudomonadota</taxon>
        <taxon>Gammaproteobacteria</taxon>
        <taxon>Oceanospirillales</taxon>
        <taxon>Halomonadaceae</taxon>
        <taxon>Salinicola</taxon>
    </lineage>
</organism>
<dbReference type="PANTHER" id="PTHR46796">
    <property type="entry name" value="HTH-TYPE TRANSCRIPTIONAL ACTIVATOR RHAS-RELATED"/>
    <property type="match status" value="1"/>
</dbReference>
<dbReference type="InterPro" id="IPR003313">
    <property type="entry name" value="AraC-bd"/>
</dbReference>
<dbReference type="GO" id="GO:0043565">
    <property type="term" value="F:sequence-specific DNA binding"/>
    <property type="evidence" value="ECO:0007669"/>
    <property type="project" value="InterPro"/>
</dbReference>
<evidence type="ECO:0000256" key="3">
    <source>
        <dbReference type="ARBA" id="ARBA00023163"/>
    </source>
</evidence>
<evidence type="ECO:0000313" key="6">
    <source>
        <dbReference type="Proteomes" id="UP000186878"/>
    </source>
</evidence>
<name>A0A1Q8SXF3_9GAMM</name>